<dbReference type="InterPro" id="IPR003682">
    <property type="entry name" value="rRNA_ssu_MeTfrase_G"/>
</dbReference>
<dbReference type="Pfam" id="PF02527">
    <property type="entry name" value="GidB"/>
    <property type="match status" value="1"/>
</dbReference>
<feature type="binding site" evidence="6">
    <location>
        <position position="70"/>
    </location>
    <ligand>
        <name>S-adenosyl-L-methionine</name>
        <dbReference type="ChEBI" id="CHEBI:59789"/>
    </ligand>
</feature>
<evidence type="ECO:0000313" key="8">
    <source>
        <dbReference type="Proteomes" id="UP000183987"/>
    </source>
</evidence>
<feature type="binding site" evidence="6">
    <location>
        <position position="75"/>
    </location>
    <ligand>
        <name>S-adenosyl-L-methionine</name>
        <dbReference type="ChEBI" id="CHEBI:59789"/>
    </ligand>
</feature>
<dbReference type="InterPro" id="IPR029063">
    <property type="entry name" value="SAM-dependent_MTases_sf"/>
</dbReference>
<dbReference type="PIRSF" id="PIRSF003078">
    <property type="entry name" value="GidB"/>
    <property type="match status" value="1"/>
</dbReference>
<dbReference type="RefSeq" id="WP_072856873.1">
    <property type="nucleotide sequence ID" value="NZ_FQUE01000003.1"/>
</dbReference>
<dbReference type="GO" id="GO:0070043">
    <property type="term" value="F:rRNA (guanine-N7-)-methyltransferase activity"/>
    <property type="evidence" value="ECO:0007669"/>
    <property type="project" value="UniProtKB-UniRule"/>
</dbReference>
<comment type="catalytic activity">
    <reaction evidence="6">
        <text>guanosine(527) in 16S rRNA + S-adenosyl-L-methionine = N(7)-methylguanosine(527) in 16S rRNA + S-adenosyl-L-homocysteine</text>
        <dbReference type="Rhea" id="RHEA:42732"/>
        <dbReference type="Rhea" id="RHEA-COMP:10209"/>
        <dbReference type="Rhea" id="RHEA-COMP:10210"/>
        <dbReference type="ChEBI" id="CHEBI:57856"/>
        <dbReference type="ChEBI" id="CHEBI:59789"/>
        <dbReference type="ChEBI" id="CHEBI:74269"/>
        <dbReference type="ChEBI" id="CHEBI:74480"/>
        <dbReference type="EC" id="2.1.1.170"/>
    </reaction>
</comment>
<dbReference type="NCBIfam" id="TIGR00138">
    <property type="entry name" value="rsmG_gidB"/>
    <property type="match status" value="1"/>
</dbReference>
<dbReference type="EMBL" id="FQUE01000003">
    <property type="protein sequence ID" value="SHF07785.1"/>
    <property type="molecule type" value="Genomic_DNA"/>
</dbReference>
<comment type="subcellular location">
    <subcellularLocation>
        <location evidence="6">Cytoplasm</location>
    </subcellularLocation>
</comment>
<comment type="caution">
    <text evidence="6">Lacks conserved residue(s) required for the propagation of feature annotation.</text>
</comment>
<proteinExistence type="inferred from homology"/>
<feature type="binding site" evidence="6">
    <location>
        <begin position="124"/>
        <end position="125"/>
    </location>
    <ligand>
        <name>S-adenosyl-L-methionine</name>
        <dbReference type="ChEBI" id="CHEBI:59789"/>
    </ligand>
</feature>
<dbReference type="Proteomes" id="UP000183987">
    <property type="component" value="Unassembled WGS sequence"/>
</dbReference>
<comment type="similarity">
    <text evidence="6">Belongs to the methyltransferase superfamily. RNA methyltransferase RsmG family.</text>
</comment>
<evidence type="ECO:0000256" key="6">
    <source>
        <dbReference type="HAMAP-Rule" id="MF_00074"/>
    </source>
</evidence>
<reference evidence="8" key="1">
    <citation type="submission" date="2016-11" db="EMBL/GenBank/DDBJ databases">
        <authorList>
            <person name="Varghese N."/>
            <person name="Submissions S."/>
        </authorList>
    </citation>
    <scope>NUCLEOTIDE SEQUENCE [LARGE SCALE GENOMIC DNA]</scope>
    <source>
        <strain evidence="8">DSM 29326</strain>
    </source>
</reference>
<dbReference type="EC" id="2.1.1.170" evidence="6"/>
<keyword evidence="4 6" id="KW-0808">Transferase</keyword>
<feature type="binding site" evidence="6">
    <location>
        <position position="138"/>
    </location>
    <ligand>
        <name>S-adenosyl-L-methionine</name>
        <dbReference type="ChEBI" id="CHEBI:59789"/>
    </ligand>
</feature>
<comment type="function">
    <text evidence="6">Specifically methylates the N7 position of guanine in position 527 of 16S rRNA.</text>
</comment>
<dbReference type="PANTHER" id="PTHR31760">
    <property type="entry name" value="S-ADENOSYL-L-METHIONINE-DEPENDENT METHYLTRANSFERASES SUPERFAMILY PROTEIN"/>
    <property type="match status" value="1"/>
</dbReference>
<dbReference type="AlphaFoldDB" id="A0A1M4YPP5"/>
<evidence type="ECO:0000256" key="5">
    <source>
        <dbReference type="ARBA" id="ARBA00022691"/>
    </source>
</evidence>
<keyword evidence="8" id="KW-1185">Reference proteome</keyword>
<dbReference type="HAMAP" id="MF_00074">
    <property type="entry name" value="16SrRNA_methyltr_G"/>
    <property type="match status" value="1"/>
</dbReference>
<evidence type="ECO:0000256" key="4">
    <source>
        <dbReference type="ARBA" id="ARBA00022679"/>
    </source>
</evidence>
<dbReference type="PANTHER" id="PTHR31760:SF0">
    <property type="entry name" value="S-ADENOSYL-L-METHIONINE-DEPENDENT METHYLTRANSFERASES SUPERFAMILY PROTEIN"/>
    <property type="match status" value="1"/>
</dbReference>
<dbReference type="OrthoDB" id="9808773at2"/>
<keyword evidence="1 6" id="KW-0963">Cytoplasm</keyword>
<dbReference type="Gene3D" id="3.40.50.150">
    <property type="entry name" value="Vaccinia Virus protein VP39"/>
    <property type="match status" value="1"/>
</dbReference>
<sequence length="206" mass="23134">MTPESEIFSNVSRETIHDLERYQELLLAWTKTINLIAPSTADDVWTRHIADSAQLYKLIPNGSQSVTDIGSGAGLPGIVLAIIDKFRDQKLQFTLIESDQRKAAFLRTVSRKLKLSITVLPARIEAVDLQRADVLTARALAPLQTLLLFGNSLLHSEGTALFLKGRTYQNELALAQQTWNFQYKLHHSGTDPDSRILEIRDIKRGQ</sequence>
<evidence type="ECO:0000256" key="1">
    <source>
        <dbReference type="ARBA" id="ARBA00022490"/>
    </source>
</evidence>
<keyword evidence="5 6" id="KW-0949">S-adenosyl-L-methionine</keyword>
<dbReference type="SUPFAM" id="SSF53335">
    <property type="entry name" value="S-adenosyl-L-methionine-dependent methyltransferases"/>
    <property type="match status" value="1"/>
</dbReference>
<gene>
    <name evidence="6" type="primary">rsmG</name>
    <name evidence="7" type="ORF">SAMN05444339_103206</name>
</gene>
<accession>A0A1M4YPP5</accession>
<evidence type="ECO:0000256" key="2">
    <source>
        <dbReference type="ARBA" id="ARBA00022552"/>
    </source>
</evidence>
<keyword evidence="3 6" id="KW-0489">Methyltransferase</keyword>
<dbReference type="STRING" id="366533.SAMN05444339_103206"/>
<evidence type="ECO:0000256" key="3">
    <source>
        <dbReference type="ARBA" id="ARBA00022603"/>
    </source>
</evidence>
<organism evidence="7 8">
    <name type="scientific">Loktanella atrilutea</name>
    <dbReference type="NCBI Taxonomy" id="366533"/>
    <lineage>
        <taxon>Bacteria</taxon>
        <taxon>Pseudomonadati</taxon>
        <taxon>Pseudomonadota</taxon>
        <taxon>Alphaproteobacteria</taxon>
        <taxon>Rhodobacterales</taxon>
        <taxon>Roseobacteraceae</taxon>
        <taxon>Loktanella</taxon>
    </lineage>
</organism>
<name>A0A1M4YPP5_LOKAT</name>
<protein>
    <recommendedName>
        <fullName evidence="6">Ribosomal RNA small subunit methyltransferase G</fullName>
        <ecNumber evidence="6">2.1.1.170</ecNumber>
    </recommendedName>
    <alternativeName>
        <fullName evidence="6">16S rRNA 7-methylguanosine methyltransferase</fullName>
        <shortName evidence="6">16S rRNA m7G methyltransferase</shortName>
    </alternativeName>
</protein>
<evidence type="ECO:0000313" key="7">
    <source>
        <dbReference type="EMBL" id="SHF07785.1"/>
    </source>
</evidence>
<dbReference type="GO" id="GO:0005829">
    <property type="term" value="C:cytosol"/>
    <property type="evidence" value="ECO:0007669"/>
    <property type="project" value="TreeGrafter"/>
</dbReference>
<keyword evidence="2 6" id="KW-0698">rRNA processing</keyword>